<dbReference type="Proteomes" id="UP001597186">
    <property type="component" value="Unassembled WGS sequence"/>
</dbReference>
<accession>A0ABW4E973</accession>
<keyword evidence="2" id="KW-1185">Reference proteome</keyword>
<gene>
    <name evidence="1" type="ORF">ACFTOW_00380</name>
</gene>
<name>A0ABW4E973_9RHOB</name>
<dbReference type="RefSeq" id="WP_379911923.1">
    <property type="nucleotide sequence ID" value="NZ_JBHUDD010000001.1"/>
</dbReference>
<evidence type="ECO:0008006" key="3">
    <source>
        <dbReference type="Google" id="ProtNLM"/>
    </source>
</evidence>
<proteinExistence type="predicted"/>
<dbReference type="SUPFAM" id="SSF56024">
    <property type="entry name" value="Phospholipase D/nuclease"/>
    <property type="match status" value="1"/>
</dbReference>
<reference evidence="2" key="1">
    <citation type="journal article" date="2019" name="Int. J. Syst. Evol. Microbiol.">
        <title>The Global Catalogue of Microorganisms (GCM) 10K type strain sequencing project: providing services to taxonomists for standard genome sequencing and annotation.</title>
        <authorList>
            <consortium name="The Broad Institute Genomics Platform"/>
            <consortium name="The Broad Institute Genome Sequencing Center for Infectious Disease"/>
            <person name="Wu L."/>
            <person name="Ma J."/>
        </authorList>
    </citation>
    <scope>NUCLEOTIDE SEQUENCE [LARGE SCALE GENOMIC DNA]</scope>
    <source>
        <strain evidence="2">CGMCC 1.12477</strain>
    </source>
</reference>
<sequence length="137" mass="15787">MDAKPPVLRPGDTCWRIETTDRLAVIVDAADYFTILREVMQKAQHNVFMIGWEFDTRIDLDPRAQDDGVPHRMGRFLNWLVRKRPELNIYLLQWDVGLLGTLGRGSTPLRLADWLLGSRVRLKLDHACQSAFKTDPS</sequence>
<evidence type="ECO:0000313" key="1">
    <source>
        <dbReference type="EMBL" id="MFD1507870.1"/>
    </source>
</evidence>
<protein>
    <recommendedName>
        <fullName evidence="3">Phospholipase</fullName>
    </recommendedName>
</protein>
<evidence type="ECO:0000313" key="2">
    <source>
        <dbReference type="Proteomes" id="UP001597186"/>
    </source>
</evidence>
<dbReference type="EMBL" id="JBHUDD010000001">
    <property type="protein sequence ID" value="MFD1507870.1"/>
    <property type="molecule type" value="Genomic_DNA"/>
</dbReference>
<organism evidence="1 2">
    <name type="scientific">Lacimonas salitolerans</name>
    <dbReference type="NCBI Taxonomy" id="1323750"/>
    <lineage>
        <taxon>Bacteria</taxon>
        <taxon>Pseudomonadati</taxon>
        <taxon>Pseudomonadota</taxon>
        <taxon>Alphaproteobacteria</taxon>
        <taxon>Rhodobacterales</taxon>
        <taxon>Paracoccaceae</taxon>
        <taxon>Lacimonas</taxon>
    </lineage>
</organism>
<comment type="caution">
    <text evidence="1">The sequence shown here is derived from an EMBL/GenBank/DDBJ whole genome shotgun (WGS) entry which is preliminary data.</text>
</comment>